<proteinExistence type="predicted"/>
<dbReference type="InterPro" id="IPR011043">
    <property type="entry name" value="Gal_Oxase/kelch_b-propeller"/>
</dbReference>
<accession>A0A1V9XII8</accession>
<evidence type="ECO:0000313" key="2">
    <source>
        <dbReference type="Proteomes" id="UP000192247"/>
    </source>
</evidence>
<protein>
    <submittedName>
        <fullName evidence="1">Uncharacterized protein</fullName>
    </submittedName>
</protein>
<dbReference type="InParanoid" id="A0A1V9XII8"/>
<dbReference type="EMBL" id="MNPL01010362">
    <property type="protein sequence ID" value="OQR73172.1"/>
    <property type="molecule type" value="Genomic_DNA"/>
</dbReference>
<organism evidence="1 2">
    <name type="scientific">Tropilaelaps mercedesae</name>
    <dbReference type="NCBI Taxonomy" id="418985"/>
    <lineage>
        <taxon>Eukaryota</taxon>
        <taxon>Metazoa</taxon>
        <taxon>Ecdysozoa</taxon>
        <taxon>Arthropoda</taxon>
        <taxon>Chelicerata</taxon>
        <taxon>Arachnida</taxon>
        <taxon>Acari</taxon>
        <taxon>Parasitiformes</taxon>
        <taxon>Mesostigmata</taxon>
        <taxon>Gamasina</taxon>
        <taxon>Dermanyssoidea</taxon>
        <taxon>Laelapidae</taxon>
        <taxon>Tropilaelaps</taxon>
    </lineage>
</organism>
<dbReference type="SUPFAM" id="SSF50965">
    <property type="entry name" value="Galactose oxidase, central domain"/>
    <property type="match status" value="1"/>
</dbReference>
<gene>
    <name evidence="1" type="ORF">BIW11_09910</name>
</gene>
<dbReference type="OrthoDB" id="6494452at2759"/>
<sequence length="237" mass="26400">MSVLTLLGEISSISTLSPRKVVAVCGSDIYLCTKGTAQKIYEGGTMKPLVGCFGKTLYAALNGRRELHRFDGKRKTFVPLCSDFDASSEQVYSIGSSDSDKHDVLVVVYRPTEAVSRVLEIDRRTGERRDLNCPSDVMALYRAGDRVFATGSVSSRNTKQFFEYSYKEQRWLQRPMRTYGVSNQSTDKVLYLAGHFVSFAEKPASSGNTLIEIYDVATETWSAQESEFSKIRAVACC</sequence>
<comment type="caution">
    <text evidence="1">The sequence shown here is derived from an EMBL/GenBank/DDBJ whole genome shotgun (WGS) entry which is preliminary data.</text>
</comment>
<evidence type="ECO:0000313" key="1">
    <source>
        <dbReference type="EMBL" id="OQR73172.1"/>
    </source>
</evidence>
<dbReference type="Proteomes" id="UP000192247">
    <property type="component" value="Unassembled WGS sequence"/>
</dbReference>
<reference evidence="1 2" key="1">
    <citation type="journal article" date="2017" name="Gigascience">
        <title>Draft genome of the honey bee ectoparasitic mite, Tropilaelaps mercedesae, is shaped by the parasitic life history.</title>
        <authorList>
            <person name="Dong X."/>
            <person name="Armstrong S.D."/>
            <person name="Xia D."/>
            <person name="Makepeace B.L."/>
            <person name="Darby A.C."/>
            <person name="Kadowaki T."/>
        </authorList>
    </citation>
    <scope>NUCLEOTIDE SEQUENCE [LARGE SCALE GENOMIC DNA]</scope>
    <source>
        <strain evidence="1">Wuxi-XJTLU</strain>
    </source>
</reference>
<name>A0A1V9XII8_9ACAR</name>
<keyword evidence="2" id="KW-1185">Reference proteome</keyword>
<dbReference type="AlphaFoldDB" id="A0A1V9XII8"/>